<proteinExistence type="predicted"/>
<dbReference type="InterPro" id="IPR029052">
    <property type="entry name" value="Metallo-depent_PP-like"/>
</dbReference>
<comment type="caution">
    <text evidence="3">The sequence shown here is derived from an EMBL/GenBank/DDBJ whole genome shotgun (WGS) entry which is preliminary data.</text>
</comment>
<dbReference type="PANTHER" id="PTHR31302:SF0">
    <property type="entry name" value="TRANSMEMBRANE PROTEIN WITH METALLOPHOSPHOESTERASE DOMAIN"/>
    <property type="match status" value="1"/>
</dbReference>
<dbReference type="CDD" id="cd07385">
    <property type="entry name" value="MPP_YkuE_C"/>
    <property type="match status" value="1"/>
</dbReference>
<accession>A0ABS1BRS5</accession>
<dbReference type="Gene3D" id="3.60.21.10">
    <property type="match status" value="1"/>
</dbReference>
<dbReference type="InterPro" id="IPR051158">
    <property type="entry name" value="Metallophosphoesterase_sf"/>
</dbReference>
<protein>
    <submittedName>
        <fullName evidence="3">Metallophosphoesterase</fullName>
    </submittedName>
</protein>
<keyword evidence="1" id="KW-0472">Membrane</keyword>
<feature type="domain" description="Calcineurin-like phosphoesterase" evidence="2">
    <location>
        <begin position="141"/>
        <end position="303"/>
    </location>
</feature>
<feature type="transmembrane region" description="Helical" evidence="1">
    <location>
        <begin position="62"/>
        <end position="85"/>
    </location>
</feature>
<keyword evidence="1" id="KW-1133">Transmembrane helix</keyword>
<evidence type="ECO:0000256" key="1">
    <source>
        <dbReference type="SAM" id="Phobius"/>
    </source>
</evidence>
<keyword evidence="4" id="KW-1185">Reference proteome</keyword>
<evidence type="ECO:0000313" key="3">
    <source>
        <dbReference type="EMBL" id="MBK0395981.1"/>
    </source>
</evidence>
<feature type="transmembrane region" description="Helical" evidence="1">
    <location>
        <begin position="105"/>
        <end position="122"/>
    </location>
</feature>
<dbReference type="Pfam" id="PF00149">
    <property type="entry name" value="Metallophos"/>
    <property type="match status" value="1"/>
</dbReference>
<dbReference type="EMBL" id="JAEHNZ010000002">
    <property type="protein sequence ID" value="MBK0395981.1"/>
    <property type="molecule type" value="Genomic_DNA"/>
</dbReference>
<organism evidence="3 4">
    <name type="scientific">Kingella bonacorsii</name>
    <dbReference type="NCBI Taxonomy" id="2796361"/>
    <lineage>
        <taxon>Bacteria</taxon>
        <taxon>Pseudomonadati</taxon>
        <taxon>Pseudomonadota</taxon>
        <taxon>Betaproteobacteria</taxon>
        <taxon>Neisseriales</taxon>
        <taxon>Neisseriaceae</taxon>
        <taxon>Kingella</taxon>
    </lineage>
</organism>
<dbReference type="Proteomes" id="UP000614058">
    <property type="component" value="Unassembled WGS sequence"/>
</dbReference>
<reference evidence="3 4" key="1">
    <citation type="journal article" date="2021" name="Pathogens">
        <title>Isolation and Characterization of Kingella bonacorsii sp. nov., A Novel Kingella Species Detected in a Stable Periodontitis Subject.</title>
        <authorList>
            <person name="Antezack A."/>
            <person name="Boxberger M."/>
            <person name="Rolland C."/>
            <person name="Monnet-Corti V."/>
            <person name="La Scola B."/>
        </authorList>
    </citation>
    <scope>NUCLEOTIDE SEQUENCE [LARGE SCALE GENOMIC DNA]</scope>
    <source>
        <strain evidence="3 4">Marseille-Q4569</strain>
    </source>
</reference>
<name>A0ABS1BRS5_9NEIS</name>
<dbReference type="SUPFAM" id="SSF56300">
    <property type="entry name" value="Metallo-dependent phosphatases"/>
    <property type="match status" value="1"/>
</dbReference>
<dbReference type="PANTHER" id="PTHR31302">
    <property type="entry name" value="TRANSMEMBRANE PROTEIN WITH METALLOPHOSPHOESTERASE DOMAIN-RELATED"/>
    <property type="match status" value="1"/>
</dbReference>
<evidence type="ECO:0000259" key="2">
    <source>
        <dbReference type="Pfam" id="PF00149"/>
    </source>
</evidence>
<evidence type="ECO:0000313" key="4">
    <source>
        <dbReference type="Proteomes" id="UP000614058"/>
    </source>
</evidence>
<dbReference type="RefSeq" id="WP_200522125.1">
    <property type="nucleotide sequence ID" value="NZ_JAEHNZ010000002.1"/>
</dbReference>
<feature type="transmembrane region" description="Helical" evidence="1">
    <location>
        <begin position="37"/>
        <end position="56"/>
    </location>
</feature>
<feature type="transmembrane region" description="Helical" evidence="1">
    <location>
        <begin position="6"/>
        <end position="25"/>
    </location>
</feature>
<keyword evidence="1" id="KW-0812">Transmembrane</keyword>
<dbReference type="InterPro" id="IPR004843">
    <property type="entry name" value="Calcineurin-like_PHP"/>
</dbReference>
<sequence>MPPVFIAVLIALQFLIYCAARALLWQFRIQAPAQRKTLYVLAYALCNGFTLAALILRQSLLFRLNAALLVALLYIALTGLAVLVIGRIARRLRQPEKLGRDLRHIAPALLIALFALSVYNAYTPVVRRVSIRINKPLAQPIRIGMAADTHLGTLVGARQLDKLAQIMQQEKADIILLPGDIMDDDIAAYTAENMKPHLAKLRAPLGVYATLGNHDYFINPQAITRAIEDAGIQVLHDQAIPINQQFWLIGRPDNLDTHRLPTADLVRKTNPAQPVILMDHRPDHIAEHARLPIDLQVSGHVHNGQIFPANFIAQTIYRPLSYGYQAIGNGHFVVTSGYGFWGIPFRLGSQSEVWIIEVRGK</sequence>
<gene>
    <name evidence="3" type="ORF">JDW22_05125</name>
</gene>